<protein>
    <submittedName>
        <fullName evidence="1">Uncharacterized protein</fullName>
    </submittedName>
</protein>
<dbReference type="AlphaFoldDB" id="A0A835RKW4"/>
<reference evidence="1 2" key="1">
    <citation type="journal article" date="2020" name="Nat. Food">
        <title>A phased Vanilla planifolia genome enables genetic improvement of flavour and production.</title>
        <authorList>
            <person name="Hasing T."/>
            <person name="Tang H."/>
            <person name="Brym M."/>
            <person name="Khazi F."/>
            <person name="Huang T."/>
            <person name="Chambers A.H."/>
        </authorList>
    </citation>
    <scope>NUCLEOTIDE SEQUENCE [LARGE SCALE GENOMIC DNA]</scope>
    <source>
        <tissue evidence="1">Leaf</tissue>
    </source>
</reference>
<proteinExistence type="predicted"/>
<organism evidence="1 2">
    <name type="scientific">Vanilla planifolia</name>
    <name type="common">Vanilla</name>
    <dbReference type="NCBI Taxonomy" id="51239"/>
    <lineage>
        <taxon>Eukaryota</taxon>
        <taxon>Viridiplantae</taxon>
        <taxon>Streptophyta</taxon>
        <taxon>Embryophyta</taxon>
        <taxon>Tracheophyta</taxon>
        <taxon>Spermatophyta</taxon>
        <taxon>Magnoliopsida</taxon>
        <taxon>Liliopsida</taxon>
        <taxon>Asparagales</taxon>
        <taxon>Orchidaceae</taxon>
        <taxon>Vanilloideae</taxon>
        <taxon>Vanilleae</taxon>
        <taxon>Vanilla</taxon>
    </lineage>
</organism>
<dbReference type="EMBL" id="JADCNM010000002">
    <property type="protein sequence ID" value="KAG0493354.1"/>
    <property type="molecule type" value="Genomic_DNA"/>
</dbReference>
<evidence type="ECO:0000313" key="2">
    <source>
        <dbReference type="Proteomes" id="UP000639772"/>
    </source>
</evidence>
<dbReference type="Proteomes" id="UP000639772">
    <property type="component" value="Unassembled WGS sequence"/>
</dbReference>
<name>A0A835RKW4_VANPL</name>
<evidence type="ECO:0000313" key="1">
    <source>
        <dbReference type="EMBL" id="KAG0493354.1"/>
    </source>
</evidence>
<gene>
    <name evidence="1" type="ORF">HPP92_004348</name>
</gene>
<comment type="caution">
    <text evidence="1">The sequence shown here is derived from an EMBL/GenBank/DDBJ whole genome shotgun (WGS) entry which is preliminary data.</text>
</comment>
<accession>A0A835RKW4</accession>
<sequence length="92" mass="10484">MKGVNRGVWGKLNDIHKGLLWVCLDPRIAELLRKKEWRPKVSTTWEKGGGCREQENMRSRRGLEAKGGLAITTNTKLVAIRQSETKGLREEL</sequence>